<evidence type="ECO:0000313" key="2">
    <source>
        <dbReference type="EMBL" id="ACU39378.1"/>
    </source>
</evidence>
<sequence>MNLTTSTPEMFEGKTWPSTSTGHTLNIEPTEKTDTAVDLRLGAQGDGPSIRLTPQQARELARTLVRRADLLDPPDRRWADVPRTPGEIIQASLLTGNAMAERVWDDSEPPIMTYVRNLAVVDSFTIVALMAELAAVAPERAAKVAELLGDAYDDGSTVHEQLWEWARDRASGLPIGFDPPATLPLADTPAEHRVLLLDQLGMLSYDPTAQTWLDLAGKPLPDVLQRAADKLAEAGHLTKMTKPGAA</sequence>
<accession>C6WB87</accession>
<dbReference type="Proteomes" id="UP000002213">
    <property type="component" value="Chromosome"/>
</dbReference>
<dbReference type="EMBL" id="CP001630">
    <property type="protein sequence ID" value="ACU39378.1"/>
    <property type="molecule type" value="Genomic_DNA"/>
</dbReference>
<reference evidence="2 3" key="1">
    <citation type="journal article" date="2009" name="Stand. Genomic Sci.">
        <title>Complete genome sequence of Actinosynnema mirum type strain (101).</title>
        <authorList>
            <person name="Land M."/>
            <person name="Lapidus A."/>
            <person name="Mayilraj S."/>
            <person name="Chen F."/>
            <person name="Copeland A."/>
            <person name="Del Rio T.G."/>
            <person name="Nolan M."/>
            <person name="Lucas S."/>
            <person name="Tice H."/>
            <person name="Cheng J.F."/>
            <person name="Chertkov O."/>
            <person name="Bruce D."/>
            <person name="Goodwin L."/>
            <person name="Pitluck S."/>
            <person name="Rohde M."/>
            <person name="Goker M."/>
            <person name="Pati A."/>
            <person name="Ivanova N."/>
            <person name="Mavromatis K."/>
            <person name="Chen A."/>
            <person name="Palaniappan K."/>
            <person name="Hauser L."/>
            <person name="Chang Y.J."/>
            <person name="Jeffries C.C."/>
            <person name="Brettin T."/>
            <person name="Detter J.C."/>
            <person name="Han C."/>
            <person name="Chain P."/>
            <person name="Tindall B.J."/>
            <person name="Bristow J."/>
            <person name="Eisen J.A."/>
            <person name="Markowitz V."/>
            <person name="Hugenholtz P."/>
            <person name="Kyrpides N.C."/>
            <person name="Klenk H.P."/>
        </authorList>
    </citation>
    <scope>NUCLEOTIDE SEQUENCE [LARGE SCALE GENOMIC DNA]</scope>
    <source>
        <strain evidence="3">ATCC 29888 / DSM 43827 / JCM 3225 / NBRC 14064 / NCIMB 13271 / NRRL B-12336 / IMRU 3971 / 101</strain>
    </source>
</reference>
<dbReference type="KEGG" id="ami:Amir_5560"/>
<evidence type="ECO:0000313" key="3">
    <source>
        <dbReference type="Proteomes" id="UP000002213"/>
    </source>
</evidence>
<evidence type="ECO:0000256" key="1">
    <source>
        <dbReference type="SAM" id="MobiDB-lite"/>
    </source>
</evidence>
<name>C6WB87_ACTMD</name>
<feature type="region of interest" description="Disordered" evidence="1">
    <location>
        <begin position="1"/>
        <end position="26"/>
    </location>
</feature>
<proteinExistence type="predicted"/>
<dbReference type="AlphaFoldDB" id="C6WB87"/>
<protein>
    <submittedName>
        <fullName evidence="2">Uncharacterized protein</fullName>
    </submittedName>
</protein>
<dbReference type="HOGENOM" id="CLU_1127206_0_0_11"/>
<keyword evidence="3" id="KW-1185">Reference proteome</keyword>
<gene>
    <name evidence="2" type="ordered locus">Amir_5560</name>
</gene>
<dbReference type="STRING" id="446462.Amir_5560"/>
<organism evidence="2 3">
    <name type="scientific">Actinosynnema mirum (strain ATCC 29888 / DSM 43827 / JCM 3225 / NBRC 14064 / NCIMB 13271 / NRRL B-12336 / IMRU 3971 / 101)</name>
    <dbReference type="NCBI Taxonomy" id="446462"/>
    <lineage>
        <taxon>Bacteria</taxon>
        <taxon>Bacillati</taxon>
        <taxon>Actinomycetota</taxon>
        <taxon>Actinomycetes</taxon>
        <taxon>Pseudonocardiales</taxon>
        <taxon>Pseudonocardiaceae</taxon>
        <taxon>Actinosynnema</taxon>
    </lineage>
</organism>